<keyword evidence="3" id="KW-1185">Reference proteome</keyword>
<dbReference type="EMBL" id="CAJNIZ010046634">
    <property type="protein sequence ID" value="CAE7752738.1"/>
    <property type="molecule type" value="Genomic_DNA"/>
</dbReference>
<protein>
    <submittedName>
        <fullName evidence="2">Uncharacterized protein</fullName>
    </submittedName>
</protein>
<comment type="caution">
    <text evidence="2">The sequence shown here is derived from an EMBL/GenBank/DDBJ whole genome shotgun (WGS) entry which is preliminary data.</text>
</comment>
<dbReference type="Gene3D" id="1.20.5.2050">
    <property type="match status" value="1"/>
</dbReference>
<name>A0A812XV62_SYMPI</name>
<evidence type="ECO:0000256" key="1">
    <source>
        <dbReference type="SAM" id="MobiDB-lite"/>
    </source>
</evidence>
<organism evidence="2 3">
    <name type="scientific">Symbiodinium pilosum</name>
    <name type="common">Dinoflagellate</name>
    <dbReference type="NCBI Taxonomy" id="2952"/>
    <lineage>
        <taxon>Eukaryota</taxon>
        <taxon>Sar</taxon>
        <taxon>Alveolata</taxon>
        <taxon>Dinophyceae</taxon>
        <taxon>Suessiales</taxon>
        <taxon>Symbiodiniaceae</taxon>
        <taxon>Symbiodinium</taxon>
    </lineage>
</organism>
<dbReference type="Proteomes" id="UP000649617">
    <property type="component" value="Unassembled WGS sequence"/>
</dbReference>
<sequence>MTFPIGPFLQQDLSEEEAVAAALRKAKSYRMELVRKGLVKPLKKQSKRSGIKELERKVAQVKKPSQMKRFEPLGPQPGVRWSLGGQCWHAYCEVAGKTRNMRCRPKDLSEQEVEKAWKQAVAWRKQQEKERDQAKKRRGGS</sequence>
<gene>
    <name evidence="2" type="ORF">SPIL2461_LOCUS21817</name>
</gene>
<accession>A0A812XV62</accession>
<proteinExistence type="predicted"/>
<dbReference type="AlphaFoldDB" id="A0A812XV62"/>
<reference evidence="2" key="1">
    <citation type="submission" date="2021-02" db="EMBL/GenBank/DDBJ databases">
        <authorList>
            <person name="Dougan E. K."/>
            <person name="Rhodes N."/>
            <person name="Thang M."/>
            <person name="Chan C."/>
        </authorList>
    </citation>
    <scope>NUCLEOTIDE SEQUENCE</scope>
</reference>
<feature type="region of interest" description="Disordered" evidence="1">
    <location>
        <begin position="122"/>
        <end position="141"/>
    </location>
</feature>
<evidence type="ECO:0000313" key="2">
    <source>
        <dbReference type="EMBL" id="CAE7752738.1"/>
    </source>
</evidence>
<evidence type="ECO:0000313" key="3">
    <source>
        <dbReference type="Proteomes" id="UP000649617"/>
    </source>
</evidence>